<evidence type="ECO:0000256" key="2">
    <source>
        <dbReference type="ARBA" id="ARBA00022679"/>
    </source>
</evidence>
<evidence type="ECO:0000259" key="4">
    <source>
        <dbReference type="PROSITE" id="PS50404"/>
    </source>
</evidence>
<organism evidence="6 7">
    <name type="scientific">Geodia barretti</name>
    <name type="common">Barrett's horny sponge</name>
    <dbReference type="NCBI Taxonomy" id="519541"/>
    <lineage>
        <taxon>Eukaryota</taxon>
        <taxon>Metazoa</taxon>
        <taxon>Porifera</taxon>
        <taxon>Demospongiae</taxon>
        <taxon>Heteroscleromorpha</taxon>
        <taxon>Tetractinellida</taxon>
        <taxon>Astrophorina</taxon>
        <taxon>Geodiidae</taxon>
        <taxon>Geodia</taxon>
    </lineage>
</organism>
<comment type="caution">
    <text evidence="6">The sequence shown here is derived from an EMBL/GenBank/DDBJ whole genome shotgun (WGS) entry which is preliminary data.</text>
</comment>
<name>A0AA35WTK3_GEOBA</name>
<feature type="domain" description="GST C-terminal" evidence="5">
    <location>
        <begin position="81"/>
        <end position="198"/>
    </location>
</feature>
<dbReference type="PROSITE" id="PS50405">
    <property type="entry name" value="GST_CTER"/>
    <property type="match status" value="1"/>
</dbReference>
<dbReference type="Gene3D" id="3.40.30.10">
    <property type="entry name" value="Glutaredoxin"/>
    <property type="match status" value="1"/>
</dbReference>
<protein>
    <recommendedName>
        <fullName evidence="1">glutathione transferase</fullName>
        <ecNumber evidence="1">2.5.1.18</ecNumber>
    </recommendedName>
</protein>
<feature type="domain" description="GST N-terminal" evidence="4">
    <location>
        <begin position="2"/>
        <end position="79"/>
    </location>
</feature>
<reference evidence="6" key="1">
    <citation type="submission" date="2023-03" db="EMBL/GenBank/DDBJ databases">
        <authorList>
            <person name="Steffen K."/>
            <person name="Cardenas P."/>
        </authorList>
    </citation>
    <scope>NUCLEOTIDE SEQUENCE</scope>
</reference>
<dbReference type="PROSITE" id="PS50404">
    <property type="entry name" value="GST_NTER"/>
    <property type="match status" value="1"/>
</dbReference>
<dbReference type="SUPFAM" id="SSF47616">
    <property type="entry name" value="GST C-terminal domain-like"/>
    <property type="match status" value="1"/>
</dbReference>
<dbReference type="PANTHER" id="PTHR11571:SF224">
    <property type="entry name" value="HEMATOPOIETIC PROSTAGLANDIN D SYNTHASE"/>
    <property type="match status" value="1"/>
</dbReference>
<dbReference type="InterPro" id="IPR036249">
    <property type="entry name" value="Thioredoxin-like_sf"/>
</dbReference>
<dbReference type="SFLD" id="SFLDG01205">
    <property type="entry name" value="AMPS.1"/>
    <property type="match status" value="1"/>
</dbReference>
<proteinExistence type="predicted"/>
<keyword evidence="7" id="KW-1185">Reference proteome</keyword>
<dbReference type="InterPro" id="IPR004046">
    <property type="entry name" value="GST_C"/>
</dbReference>
<evidence type="ECO:0000313" key="7">
    <source>
        <dbReference type="Proteomes" id="UP001174909"/>
    </source>
</evidence>
<dbReference type="FunFam" id="3.40.30.10:FF:000035">
    <property type="entry name" value="hematopoietic prostaglandin D synthase"/>
    <property type="match status" value="1"/>
</dbReference>
<keyword evidence="2" id="KW-0808">Transferase</keyword>
<evidence type="ECO:0000259" key="5">
    <source>
        <dbReference type="PROSITE" id="PS50405"/>
    </source>
</evidence>
<dbReference type="EMBL" id="CASHTH010002335">
    <property type="protein sequence ID" value="CAI8028451.1"/>
    <property type="molecule type" value="Genomic_DNA"/>
</dbReference>
<sequence length="198" mass="22240">MSQYKLTYFNGRGRAELIRLILAQAGVQYEDHRIAGEEWPELKPTTPFGCLPILEVDGKTLGGSAPIAVFVAQRHGLAGANDFENAEIGGIMDYMFDLMLGFMTMHFEKDETRKAALKKKFEEEDCPKKLAVLEKKVTNDGWLYGSKVTYVDLAFFNFSERFPSEVLAKLPGLKGVIDKVGALPNIAKWVKDRPETKF</sequence>
<dbReference type="SFLD" id="SFLDG00363">
    <property type="entry name" value="AMPS_(cytGST):_Alpha-__Mu-__Pi"/>
    <property type="match status" value="1"/>
</dbReference>
<dbReference type="CDD" id="cd03039">
    <property type="entry name" value="GST_N_Sigma_like"/>
    <property type="match status" value="1"/>
</dbReference>
<gene>
    <name evidence="6" type="ORF">GBAR_LOCUS16228</name>
</gene>
<dbReference type="InterPro" id="IPR004045">
    <property type="entry name" value="Glutathione_S-Trfase_N"/>
</dbReference>
<dbReference type="Proteomes" id="UP001174909">
    <property type="component" value="Unassembled WGS sequence"/>
</dbReference>
<dbReference type="Pfam" id="PF02798">
    <property type="entry name" value="GST_N"/>
    <property type="match status" value="1"/>
</dbReference>
<dbReference type="InterPro" id="IPR036282">
    <property type="entry name" value="Glutathione-S-Trfase_C_sf"/>
</dbReference>
<dbReference type="FunFam" id="1.20.1050.10:FF:000030">
    <property type="entry name" value="Glutathione S-transferase S1"/>
    <property type="match status" value="1"/>
</dbReference>
<dbReference type="InterPro" id="IPR050213">
    <property type="entry name" value="GST_superfamily"/>
</dbReference>
<comment type="catalytic activity">
    <reaction evidence="3">
        <text>RX + glutathione = an S-substituted glutathione + a halide anion + H(+)</text>
        <dbReference type="Rhea" id="RHEA:16437"/>
        <dbReference type="ChEBI" id="CHEBI:15378"/>
        <dbReference type="ChEBI" id="CHEBI:16042"/>
        <dbReference type="ChEBI" id="CHEBI:17792"/>
        <dbReference type="ChEBI" id="CHEBI:57925"/>
        <dbReference type="ChEBI" id="CHEBI:90779"/>
        <dbReference type="EC" id="2.5.1.18"/>
    </reaction>
</comment>
<dbReference type="CDD" id="cd03192">
    <property type="entry name" value="GST_C_Sigma_like"/>
    <property type="match status" value="1"/>
</dbReference>
<evidence type="ECO:0000256" key="1">
    <source>
        <dbReference type="ARBA" id="ARBA00012452"/>
    </source>
</evidence>
<evidence type="ECO:0000313" key="6">
    <source>
        <dbReference type="EMBL" id="CAI8028451.1"/>
    </source>
</evidence>
<dbReference type="Pfam" id="PF14497">
    <property type="entry name" value="GST_C_3"/>
    <property type="match status" value="1"/>
</dbReference>
<dbReference type="SUPFAM" id="SSF52833">
    <property type="entry name" value="Thioredoxin-like"/>
    <property type="match status" value="1"/>
</dbReference>
<dbReference type="Gene3D" id="1.20.1050.10">
    <property type="match status" value="1"/>
</dbReference>
<accession>A0AA35WTK3</accession>
<dbReference type="AlphaFoldDB" id="A0AA35WTK3"/>
<dbReference type="GO" id="GO:0006749">
    <property type="term" value="P:glutathione metabolic process"/>
    <property type="evidence" value="ECO:0007669"/>
    <property type="project" value="TreeGrafter"/>
</dbReference>
<dbReference type="SFLD" id="SFLDS00019">
    <property type="entry name" value="Glutathione_Transferase_(cytos"/>
    <property type="match status" value="1"/>
</dbReference>
<evidence type="ECO:0000256" key="3">
    <source>
        <dbReference type="ARBA" id="ARBA00047960"/>
    </source>
</evidence>
<dbReference type="InterPro" id="IPR010987">
    <property type="entry name" value="Glutathione-S-Trfase_C-like"/>
</dbReference>
<dbReference type="EC" id="2.5.1.18" evidence="1"/>
<dbReference type="InterPro" id="IPR040079">
    <property type="entry name" value="Glutathione_S-Trfase"/>
</dbReference>
<dbReference type="GO" id="GO:0004364">
    <property type="term" value="F:glutathione transferase activity"/>
    <property type="evidence" value="ECO:0007669"/>
    <property type="project" value="UniProtKB-EC"/>
</dbReference>
<dbReference type="PANTHER" id="PTHR11571">
    <property type="entry name" value="GLUTATHIONE S-TRANSFERASE"/>
    <property type="match status" value="1"/>
</dbReference>